<dbReference type="GO" id="GO:0030288">
    <property type="term" value="C:outer membrane-bounded periplasmic space"/>
    <property type="evidence" value="ECO:0007669"/>
    <property type="project" value="TreeGrafter"/>
</dbReference>
<feature type="signal peptide" evidence="3">
    <location>
        <begin position="1"/>
        <end position="19"/>
    </location>
</feature>
<dbReference type="Gene3D" id="2.40.30.170">
    <property type="match status" value="1"/>
</dbReference>
<evidence type="ECO:0000256" key="1">
    <source>
        <dbReference type="ARBA" id="ARBA00009477"/>
    </source>
</evidence>
<gene>
    <name evidence="5" type="ordered locus">M301_1459</name>
</gene>
<organism evidence="5 6">
    <name type="scientific">Methylotenera versatilis (strain 301)</name>
    <dbReference type="NCBI Taxonomy" id="666681"/>
    <lineage>
        <taxon>Bacteria</taxon>
        <taxon>Pseudomonadati</taxon>
        <taxon>Pseudomonadota</taxon>
        <taxon>Betaproteobacteria</taxon>
        <taxon>Nitrosomonadales</taxon>
        <taxon>Methylophilaceae</taxon>
        <taxon>Methylotenera</taxon>
    </lineage>
</organism>
<comment type="similarity">
    <text evidence="1">Belongs to the membrane fusion protein (MFP) (TC 8.A.1) family.</text>
</comment>
<dbReference type="RefSeq" id="WP_013148153.1">
    <property type="nucleotide sequence ID" value="NC_014207.1"/>
</dbReference>
<dbReference type="Gene3D" id="2.40.420.20">
    <property type="match status" value="1"/>
</dbReference>
<evidence type="ECO:0000256" key="3">
    <source>
        <dbReference type="SAM" id="SignalP"/>
    </source>
</evidence>
<keyword evidence="6" id="KW-1185">Reference proteome</keyword>
<dbReference type="EMBL" id="CP002056">
    <property type="protein sequence ID" value="ADI29841.1"/>
    <property type="molecule type" value="Genomic_DNA"/>
</dbReference>
<feature type="chain" id="PRO_5003094667" evidence="3">
    <location>
        <begin position="20"/>
        <end position="366"/>
    </location>
</feature>
<accession>D7DIF6</accession>
<dbReference type="eggNOG" id="COG0845">
    <property type="taxonomic scope" value="Bacteria"/>
</dbReference>
<dbReference type="InterPro" id="IPR051909">
    <property type="entry name" value="MFP_Cation_Efflux"/>
</dbReference>
<dbReference type="AlphaFoldDB" id="D7DIF6"/>
<keyword evidence="2" id="KW-0813">Transport</keyword>
<dbReference type="GO" id="GO:0022857">
    <property type="term" value="F:transmembrane transporter activity"/>
    <property type="evidence" value="ECO:0007669"/>
    <property type="project" value="InterPro"/>
</dbReference>
<evidence type="ECO:0000259" key="4">
    <source>
        <dbReference type="Pfam" id="PF25973"/>
    </source>
</evidence>
<dbReference type="InterPro" id="IPR058647">
    <property type="entry name" value="BSH_CzcB-like"/>
</dbReference>
<proteinExistence type="inferred from homology"/>
<dbReference type="Proteomes" id="UP000000383">
    <property type="component" value="Chromosome"/>
</dbReference>
<sequence length="366" mass="40003" precursor="true">MRFTLYFTFFVLYCGQAMAVDLIKMTAIQQKNLDVKTVKLQAETNMSGQVYPAVVVVPVNQVHVVSSAYAGLVDQLQVTAGQSVKKGQVLAHIISPELISMQREYLQSNTQKRLARQSLDRDEALFKDGIIAEKRLQTSQNSHLETSAQMNERRQLLRLSGMGDGSINQLEKSGRYQNGIALVAPISGVVLEQMVSQGQRIDAVMPLLKIAQLSPLWVEVQVPLTNLKKNHIQKGALIAIKDLDVSGKVITVLPSMRTQDQTAIVRAEVRSGVDQLFPSQMVDVIISSTASASMSNFKVPTSALVSHQSRVMVFVQTDTGFEVREVKVVNTQGDITSISGDFNGTEKIVISGTAAIKASWQGMGGE</sequence>
<evidence type="ECO:0000313" key="5">
    <source>
        <dbReference type="EMBL" id="ADI29841.1"/>
    </source>
</evidence>
<feature type="domain" description="CzcB-like barrel-sandwich hybrid" evidence="4">
    <location>
        <begin position="63"/>
        <end position="211"/>
    </location>
</feature>
<keyword evidence="3" id="KW-0732">Signal</keyword>
<dbReference type="STRING" id="666681.M301_1459"/>
<dbReference type="SUPFAM" id="SSF111369">
    <property type="entry name" value="HlyD-like secretion proteins"/>
    <property type="match status" value="1"/>
</dbReference>
<evidence type="ECO:0000313" key="6">
    <source>
        <dbReference type="Proteomes" id="UP000000383"/>
    </source>
</evidence>
<name>D7DIF6_METV0</name>
<reference evidence="5 6" key="2">
    <citation type="journal article" date="2011" name="J. Bacteriol.">
        <title>Genomes of three methylotrophs from a single niche uncover genetic and metabolic divergence of Methylophilaceae.</title>
        <authorList>
            <person name="Lapidus A."/>
            <person name="Clum A."/>
            <person name="Labutti K."/>
            <person name="Kaluzhnaya M.G."/>
            <person name="Lim S."/>
            <person name="Beck D.A."/>
            <person name="Glavina Del Rio T."/>
            <person name="Nolan M."/>
            <person name="Mavromatis K."/>
            <person name="Huntemann M."/>
            <person name="Lucas S."/>
            <person name="Lidstrom M.E."/>
            <person name="Ivanova N."/>
            <person name="Chistoserdova L."/>
        </authorList>
    </citation>
    <scope>NUCLEOTIDE SEQUENCE [LARGE SCALE GENOMIC DNA]</scope>
    <source>
        <strain evidence="5 6">301</strain>
    </source>
</reference>
<dbReference type="GO" id="GO:0060003">
    <property type="term" value="P:copper ion export"/>
    <property type="evidence" value="ECO:0007669"/>
    <property type="project" value="TreeGrafter"/>
</dbReference>
<dbReference type="GO" id="GO:0046914">
    <property type="term" value="F:transition metal ion binding"/>
    <property type="evidence" value="ECO:0007669"/>
    <property type="project" value="TreeGrafter"/>
</dbReference>
<dbReference type="GO" id="GO:0015679">
    <property type="term" value="P:plasma membrane copper ion transport"/>
    <property type="evidence" value="ECO:0007669"/>
    <property type="project" value="TreeGrafter"/>
</dbReference>
<dbReference type="Gene3D" id="2.40.50.100">
    <property type="match status" value="1"/>
</dbReference>
<dbReference type="NCBIfam" id="TIGR01730">
    <property type="entry name" value="RND_mfp"/>
    <property type="match status" value="1"/>
</dbReference>
<evidence type="ECO:0000256" key="2">
    <source>
        <dbReference type="ARBA" id="ARBA00022448"/>
    </source>
</evidence>
<dbReference type="Pfam" id="PF25973">
    <property type="entry name" value="BSH_CzcB"/>
    <property type="match status" value="1"/>
</dbReference>
<reference evidence="6" key="1">
    <citation type="submission" date="2010-05" db="EMBL/GenBank/DDBJ databases">
        <title>Complete sequence of Methylotenera sp. 301.</title>
        <authorList>
            <person name="Lucas S."/>
            <person name="Copeland A."/>
            <person name="Lapidus A."/>
            <person name="Cheng J.-F."/>
            <person name="Bruce D."/>
            <person name="Goodwin L."/>
            <person name="Pitluck S."/>
            <person name="Clum A."/>
            <person name="Land M."/>
            <person name="Hauser L."/>
            <person name="Kyrpides N."/>
            <person name="Ivanova N."/>
            <person name="Chistoservova L."/>
            <person name="Kalyuzhnaya M."/>
            <person name="Woyke T."/>
        </authorList>
    </citation>
    <scope>NUCLEOTIDE SEQUENCE [LARGE SCALE GENOMIC DNA]</scope>
    <source>
        <strain evidence="6">301</strain>
    </source>
</reference>
<dbReference type="OrthoDB" id="9806939at2"/>
<dbReference type="PANTHER" id="PTHR30097:SF4">
    <property type="entry name" value="SLR6042 PROTEIN"/>
    <property type="match status" value="1"/>
</dbReference>
<dbReference type="HOGENOM" id="CLU_018816_13_0_4"/>
<dbReference type="KEGG" id="meh:M301_1459"/>
<dbReference type="GO" id="GO:0016020">
    <property type="term" value="C:membrane"/>
    <property type="evidence" value="ECO:0007669"/>
    <property type="project" value="InterPro"/>
</dbReference>
<dbReference type="InterPro" id="IPR006143">
    <property type="entry name" value="RND_pump_MFP"/>
</dbReference>
<protein>
    <submittedName>
        <fullName evidence="5">Efflux transporter, RND family, MFP subunit</fullName>
    </submittedName>
</protein>
<dbReference type="PANTHER" id="PTHR30097">
    <property type="entry name" value="CATION EFFLUX SYSTEM PROTEIN CUSB"/>
    <property type="match status" value="1"/>
</dbReference>